<reference evidence="7" key="1">
    <citation type="submission" date="2022-01" db="EMBL/GenBank/DDBJ databases">
        <authorList>
            <person name="King R."/>
        </authorList>
    </citation>
    <scope>NUCLEOTIDE SEQUENCE</scope>
</reference>
<keyword evidence="4 6" id="KW-0732">Signal</keyword>
<keyword evidence="5" id="KW-0325">Glycoprotein</keyword>
<evidence type="ECO:0000313" key="7">
    <source>
        <dbReference type="EMBL" id="CAG9837879.1"/>
    </source>
</evidence>
<proteinExistence type="inferred from homology"/>
<name>A0A9N9T366_DIABA</name>
<protein>
    <recommendedName>
        <fullName evidence="9">Gamma-interferon-inducible lysosomal thiol reductase</fullName>
    </recommendedName>
</protein>
<evidence type="ECO:0008006" key="9">
    <source>
        <dbReference type="Google" id="ProtNLM"/>
    </source>
</evidence>
<dbReference type="AlphaFoldDB" id="A0A9N9T366"/>
<comment type="subcellular location">
    <subcellularLocation>
        <location evidence="1">Secreted</location>
    </subcellularLocation>
</comment>
<evidence type="ECO:0000256" key="6">
    <source>
        <dbReference type="SAM" id="SignalP"/>
    </source>
</evidence>
<evidence type="ECO:0000256" key="1">
    <source>
        <dbReference type="ARBA" id="ARBA00004613"/>
    </source>
</evidence>
<dbReference type="PANTHER" id="PTHR13234:SF8">
    <property type="entry name" value="GAMMA-INTERFERON-INDUCIBLE LYSOSOMAL THIOL REDUCTASE"/>
    <property type="match status" value="1"/>
</dbReference>
<evidence type="ECO:0000256" key="5">
    <source>
        <dbReference type="ARBA" id="ARBA00023180"/>
    </source>
</evidence>
<evidence type="ECO:0000256" key="3">
    <source>
        <dbReference type="ARBA" id="ARBA00022525"/>
    </source>
</evidence>
<dbReference type="PANTHER" id="PTHR13234">
    <property type="entry name" value="GAMMA-INTERFERON INDUCIBLE LYSOSOMAL THIOL REDUCTASE GILT"/>
    <property type="match status" value="1"/>
</dbReference>
<dbReference type="Proteomes" id="UP001153709">
    <property type="component" value="Chromosome 7"/>
</dbReference>
<gene>
    <name evidence="7" type="ORF">DIABBA_LOCUS10829</name>
</gene>
<evidence type="ECO:0000256" key="4">
    <source>
        <dbReference type="ARBA" id="ARBA00022729"/>
    </source>
</evidence>
<evidence type="ECO:0000313" key="8">
    <source>
        <dbReference type="Proteomes" id="UP001153709"/>
    </source>
</evidence>
<evidence type="ECO:0000256" key="2">
    <source>
        <dbReference type="ARBA" id="ARBA00005679"/>
    </source>
</evidence>
<organism evidence="7 8">
    <name type="scientific">Diabrotica balteata</name>
    <name type="common">Banded cucumber beetle</name>
    <dbReference type="NCBI Taxonomy" id="107213"/>
    <lineage>
        <taxon>Eukaryota</taxon>
        <taxon>Metazoa</taxon>
        <taxon>Ecdysozoa</taxon>
        <taxon>Arthropoda</taxon>
        <taxon>Hexapoda</taxon>
        <taxon>Insecta</taxon>
        <taxon>Pterygota</taxon>
        <taxon>Neoptera</taxon>
        <taxon>Endopterygota</taxon>
        <taxon>Coleoptera</taxon>
        <taxon>Polyphaga</taxon>
        <taxon>Cucujiformia</taxon>
        <taxon>Chrysomeloidea</taxon>
        <taxon>Chrysomelidae</taxon>
        <taxon>Galerucinae</taxon>
        <taxon>Diabroticina</taxon>
        <taxon>Diabroticites</taxon>
        <taxon>Diabrotica</taxon>
    </lineage>
</organism>
<keyword evidence="3" id="KW-0964">Secreted</keyword>
<feature type="signal peptide" evidence="6">
    <location>
        <begin position="1"/>
        <end position="19"/>
    </location>
</feature>
<dbReference type="Pfam" id="PF03227">
    <property type="entry name" value="GILT"/>
    <property type="match status" value="1"/>
</dbReference>
<dbReference type="GO" id="GO:0005576">
    <property type="term" value="C:extracellular region"/>
    <property type="evidence" value="ECO:0007669"/>
    <property type="project" value="UniProtKB-SubCell"/>
</dbReference>
<dbReference type="OrthoDB" id="958254at2759"/>
<dbReference type="EMBL" id="OU898282">
    <property type="protein sequence ID" value="CAG9837879.1"/>
    <property type="molecule type" value="Genomic_DNA"/>
</dbReference>
<feature type="chain" id="PRO_5040153436" description="Gamma-interferon-inducible lysosomal thiol reductase" evidence="6">
    <location>
        <begin position="20"/>
        <end position="212"/>
    </location>
</feature>
<dbReference type="InterPro" id="IPR004911">
    <property type="entry name" value="Interferon-induced_GILT"/>
</dbReference>
<dbReference type="GO" id="GO:0016671">
    <property type="term" value="F:oxidoreductase activity, acting on a sulfur group of donors, disulfide as acceptor"/>
    <property type="evidence" value="ECO:0007669"/>
    <property type="project" value="InterPro"/>
</dbReference>
<comment type="similarity">
    <text evidence="2">Belongs to the GILT family.</text>
</comment>
<accession>A0A9N9T366</accession>
<keyword evidence="8" id="KW-1185">Reference proteome</keyword>
<sequence>MFSKVILFLAASLCISCSAQDSDLNVTLFYEGLCPYCHDFILNQLYPGYQQLGDSFKLDVVPYGWETYEKQADGTIKYTCQHGDNECYINRIHACVVDQKPVQSDLINFLQCYLSQASAYNIPEELLDMAKDCSGGSISFDEIQVCREGSRADELLLSYSERQSKLNPALPYVPNIRFNGVYDKDLENEATQDFVATICSLLKDNKPNVCDA</sequence>